<dbReference type="Gene3D" id="3.40.50.720">
    <property type="entry name" value="NAD(P)-binding Rossmann-like Domain"/>
    <property type="match status" value="1"/>
</dbReference>
<dbReference type="InterPro" id="IPR036291">
    <property type="entry name" value="NAD(P)-bd_dom_sf"/>
</dbReference>
<dbReference type="HOGENOM" id="CLU_2320317_0_0_1"/>
<protein>
    <recommendedName>
        <fullName evidence="5">NAD(P)-binding protein</fullName>
    </recommendedName>
</protein>
<sequence length="99" mass="10959">MTGHVLKNDDIVVATLRNSDMLADPTSQHDNNRLLVLKLDVTISSEMPLVFQKAIDAFGCIDVVFNNAGIGLIGENKMPPESEARRLFETNYWGAVNEL</sequence>
<keyword evidence="2" id="KW-0560">Oxidoreductase</keyword>
<name>M5FT41_DACPD</name>
<organism evidence="3 4">
    <name type="scientific">Dacryopinax primogenitus (strain DJM 731)</name>
    <name type="common">Brown rot fungus</name>
    <dbReference type="NCBI Taxonomy" id="1858805"/>
    <lineage>
        <taxon>Eukaryota</taxon>
        <taxon>Fungi</taxon>
        <taxon>Dikarya</taxon>
        <taxon>Basidiomycota</taxon>
        <taxon>Agaricomycotina</taxon>
        <taxon>Dacrymycetes</taxon>
        <taxon>Dacrymycetales</taxon>
        <taxon>Dacrymycetaceae</taxon>
        <taxon>Dacryopinax</taxon>
    </lineage>
</organism>
<dbReference type="Pfam" id="PF00106">
    <property type="entry name" value="adh_short"/>
    <property type="match status" value="1"/>
</dbReference>
<dbReference type="PANTHER" id="PTHR43976">
    <property type="entry name" value="SHORT CHAIN DEHYDROGENASE"/>
    <property type="match status" value="1"/>
</dbReference>
<evidence type="ECO:0000313" key="3">
    <source>
        <dbReference type="EMBL" id="EJT98539.1"/>
    </source>
</evidence>
<keyword evidence="4" id="KW-1185">Reference proteome</keyword>
<dbReference type="PANTHER" id="PTHR43976:SF16">
    <property type="entry name" value="SHORT-CHAIN DEHYDROGENASE_REDUCTASE FAMILY PROTEIN"/>
    <property type="match status" value="1"/>
</dbReference>
<dbReference type="STRING" id="1858805.M5FT41"/>
<proteinExistence type="inferred from homology"/>
<accession>M5FT41</accession>
<dbReference type="InterPro" id="IPR002347">
    <property type="entry name" value="SDR_fam"/>
</dbReference>
<dbReference type="RefSeq" id="XP_040625437.1">
    <property type="nucleotide sequence ID" value="XM_040773730.1"/>
</dbReference>
<evidence type="ECO:0000313" key="4">
    <source>
        <dbReference type="Proteomes" id="UP000030653"/>
    </source>
</evidence>
<dbReference type="GeneID" id="63688792"/>
<evidence type="ECO:0008006" key="5">
    <source>
        <dbReference type="Google" id="ProtNLM"/>
    </source>
</evidence>
<dbReference type="GO" id="GO:0016491">
    <property type="term" value="F:oxidoreductase activity"/>
    <property type="evidence" value="ECO:0007669"/>
    <property type="project" value="UniProtKB-KW"/>
</dbReference>
<evidence type="ECO:0000256" key="2">
    <source>
        <dbReference type="ARBA" id="ARBA00023002"/>
    </source>
</evidence>
<dbReference type="EMBL" id="JH795873">
    <property type="protein sequence ID" value="EJT98539.1"/>
    <property type="molecule type" value="Genomic_DNA"/>
</dbReference>
<dbReference type="SUPFAM" id="SSF51735">
    <property type="entry name" value="NAD(P)-binding Rossmann-fold domains"/>
    <property type="match status" value="1"/>
</dbReference>
<evidence type="ECO:0000256" key="1">
    <source>
        <dbReference type="ARBA" id="ARBA00006484"/>
    </source>
</evidence>
<comment type="similarity">
    <text evidence="1">Belongs to the short-chain dehydrogenases/reductases (SDR) family.</text>
</comment>
<reference evidence="3 4" key="1">
    <citation type="journal article" date="2012" name="Science">
        <title>The Paleozoic origin of enzymatic lignin decomposition reconstructed from 31 fungal genomes.</title>
        <authorList>
            <person name="Floudas D."/>
            <person name="Binder M."/>
            <person name="Riley R."/>
            <person name="Barry K."/>
            <person name="Blanchette R.A."/>
            <person name="Henrissat B."/>
            <person name="Martinez A.T."/>
            <person name="Otillar R."/>
            <person name="Spatafora J.W."/>
            <person name="Yadav J.S."/>
            <person name="Aerts A."/>
            <person name="Benoit I."/>
            <person name="Boyd A."/>
            <person name="Carlson A."/>
            <person name="Copeland A."/>
            <person name="Coutinho P.M."/>
            <person name="de Vries R.P."/>
            <person name="Ferreira P."/>
            <person name="Findley K."/>
            <person name="Foster B."/>
            <person name="Gaskell J."/>
            <person name="Glotzer D."/>
            <person name="Gorecki P."/>
            <person name="Heitman J."/>
            <person name="Hesse C."/>
            <person name="Hori C."/>
            <person name="Igarashi K."/>
            <person name="Jurgens J.A."/>
            <person name="Kallen N."/>
            <person name="Kersten P."/>
            <person name="Kohler A."/>
            <person name="Kuees U."/>
            <person name="Kumar T.K.A."/>
            <person name="Kuo A."/>
            <person name="LaButti K."/>
            <person name="Larrondo L.F."/>
            <person name="Lindquist E."/>
            <person name="Ling A."/>
            <person name="Lombard V."/>
            <person name="Lucas S."/>
            <person name="Lundell T."/>
            <person name="Martin R."/>
            <person name="McLaughlin D.J."/>
            <person name="Morgenstern I."/>
            <person name="Morin E."/>
            <person name="Murat C."/>
            <person name="Nagy L.G."/>
            <person name="Nolan M."/>
            <person name="Ohm R.A."/>
            <person name="Patyshakuliyeva A."/>
            <person name="Rokas A."/>
            <person name="Ruiz-Duenas F.J."/>
            <person name="Sabat G."/>
            <person name="Salamov A."/>
            <person name="Samejima M."/>
            <person name="Schmutz J."/>
            <person name="Slot J.C."/>
            <person name="St John F."/>
            <person name="Stenlid J."/>
            <person name="Sun H."/>
            <person name="Sun S."/>
            <person name="Syed K."/>
            <person name="Tsang A."/>
            <person name="Wiebenga A."/>
            <person name="Young D."/>
            <person name="Pisabarro A."/>
            <person name="Eastwood D.C."/>
            <person name="Martin F."/>
            <person name="Cullen D."/>
            <person name="Grigoriev I.V."/>
            <person name="Hibbett D.S."/>
        </authorList>
    </citation>
    <scope>NUCLEOTIDE SEQUENCE [LARGE SCALE GENOMIC DNA]</scope>
    <source>
        <strain evidence="3 4">DJM-731 SS1</strain>
    </source>
</reference>
<dbReference type="Proteomes" id="UP000030653">
    <property type="component" value="Unassembled WGS sequence"/>
</dbReference>
<dbReference type="OMA" id="RCSTRTF"/>
<dbReference type="OrthoDB" id="1274115at2759"/>
<dbReference type="AlphaFoldDB" id="M5FT41"/>
<dbReference type="InterPro" id="IPR051911">
    <property type="entry name" value="SDR_oxidoreductase"/>
</dbReference>
<gene>
    <name evidence="3" type="ORF">DACRYDRAFT_24551</name>
</gene>